<name>A0ABP0J669_9DINO</name>
<evidence type="ECO:0000313" key="2">
    <source>
        <dbReference type="Proteomes" id="UP001642464"/>
    </source>
</evidence>
<protein>
    <submittedName>
        <fullName evidence="1">DNA topoisomerase (ATP-hydrolyzing)</fullName>
    </submittedName>
</protein>
<feature type="non-terminal residue" evidence="1">
    <location>
        <position position="394"/>
    </location>
</feature>
<reference evidence="1 2" key="1">
    <citation type="submission" date="2024-02" db="EMBL/GenBank/DDBJ databases">
        <authorList>
            <person name="Chen Y."/>
            <person name="Shah S."/>
            <person name="Dougan E. K."/>
            <person name="Thang M."/>
            <person name="Chan C."/>
        </authorList>
    </citation>
    <scope>NUCLEOTIDE SEQUENCE [LARGE SCALE GENOMIC DNA]</scope>
</reference>
<proteinExistence type="predicted"/>
<feature type="non-terminal residue" evidence="1">
    <location>
        <position position="1"/>
    </location>
</feature>
<dbReference type="EMBL" id="CAXAMM010006113">
    <property type="protein sequence ID" value="CAK9009865.1"/>
    <property type="molecule type" value="Genomic_DNA"/>
</dbReference>
<evidence type="ECO:0000313" key="1">
    <source>
        <dbReference type="EMBL" id="CAK9009865.1"/>
    </source>
</evidence>
<organism evidence="1 2">
    <name type="scientific">Durusdinium trenchii</name>
    <dbReference type="NCBI Taxonomy" id="1381693"/>
    <lineage>
        <taxon>Eukaryota</taxon>
        <taxon>Sar</taxon>
        <taxon>Alveolata</taxon>
        <taxon>Dinophyceae</taxon>
        <taxon>Suessiales</taxon>
        <taxon>Symbiodiniaceae</taxon>
        <taxon>Durusdinium</taxon>
    </lineage>
</organism>
<dbReference type="Proteomes" id="UP001642464">
    <property type="component" value="Unassembled WGS sequence"/>
</dbReference>
<gene>
    <name evidence="1" type="ORF">SCF082_LOCUS10441</name>
</gene>
<accession>A0ABP0J669</accession>
<comment type="caution">
    <text evidence="1">The sequence shown here is derived from an EMBL/GenBank/DDBJ whole genome shotgun (WGS) entry which is preliminary data.</text>
</comment>
<keyword evidence="2" id="KW-1185">Reference proteome</keyword>
<sequence length="394" mass="44073">LVEEDEEGNIVPVDALPIDLLQVDMLDSVLNRLREYDPALDAGEEIEPFDHEFPGALPTTSQLLNAAREWTQVFSLVDASTLKASEPKMLHLPRQTANELVLASVLIPFVLCSAIDEIEARDEFWREVDTAGLENILVNQAALEASWKTEKVRQGTSSARALDLSIGELHQLAGCKALRRWAANWFRLVLIVCGKEVIYFKQKNLFRACPYLSLLPARQCEPTMEFDQTLGFPGEGPRALEFFCLLLFVGLPIKEPGSVSLSWTFAAISVGPNVAMAAPVEPRNAGDWKRATLRQGREPLPQGRPVLKITEKQREVLLEKFRVWLLGKGVIAAELFADTYHHVEEINCLLSMYGRELYKAAKVDIPDVISVCELAFRSLPPSAFLWPLSPQTLR</sequence>